<protein>
    <submittedName>
        <fullName evidence="2">Uncharacterized protein</fullName>
    </submittedName>
</protein>
<reference evidence="2" key="1">
    <citation type="submission" date="2020-03" db="EMBL/GenBank/DDBJ databases">
        <title>A high-quality chromosome-level genome assembly of a woody plant with both climbing and erect habits, Rhamnella rubrinervis.</title>
        <authorList>
            <person name="Lu Z."/>
            <person name="Yang Y."/>
            <person name="Zhu X."/>
            <person name="Sun Y."/>
        </authorList>
    </citation>
    <scope>NUCLEOTIDE SEQUENCE</scope>
    <source>
        <strain evidence="2">BYM</strain>
        <tissue evidence="2">Leaf</tissue>
    </source>
</reference>
<gene>
    <name evidence="2" type="ORF">FNV43_RR06602</name>
</gene>
<dbReference type="Proteomes" id="UP000796880">
    <property type="component" value="Unassembled WGS sequence"/>
</dbReference>
<proteinExistence type="predicted"/>
<feature type="transmembrane region" description="Helical" evidence="1">
    <location>
        <begin position="25"/>
        <end position="46"/>
    </location>
</feature>
<evidence type="ECO:0000256" key="1">
    <source>
        <dbReference type="SAM" id="Phobius"/>
    </source>
</evidence>
<evidence type="ECO:0000313" key="3">
    <source>
        <dbReference type="Proteomes" id="UP000796880"/>
    </source>
</evidence>
<keyword evidence="1" id="KW-1133">Transmembrane helix</keyword>
<sequence length="78" mass="8731">MAVPVFEGVRISDSLFIIYGNRSGLSIILSLFTFGVQIVIDVVVAVHSSGVVRERRIAGEFAFAMVRVFWFFCVLYVL</sequence>
<keyword evidence="1" id="KW-0812">Transmembrane</keyword>
<comment type="caution">
    <text evidence="2">The sequence shown here is derived from an EMBL/GenBank/DDBJ whole genome shotgun (WGS) entry which is preliminary data.</text>
</comment>
<evidence type="ECO:0000313" key="2">
    <source>
        <dbReference type="EMBL" id="KAF3450517.1"/>
    </source>
</evidence>
<keyword evidence="1" id="KW-0472">Membrane</keyword>
<feature type="transmembrane region" description="Helical" evidence="1">
    <location>
        <begin position="58"/>
        <end position="77"/>
    </location>
</feature>
<accession>A0A8K0MLL5</accession>
<organism evidence="2 3">
    <name type="scientific">Rhamnella rubrinervis</name>
    <dbReference type="NCBI Taxonomy" id="2594499"/>
    <lineage>
        <taxon>Eukaryota</taxon>
        <taxon>Viridiplantae</taxon>
        <taxon>Streptophyta</taxon>
        <taxon>Embryophyta</taxon>
        <taxon>Tracheophyta</taxon>
        <taxon>Spermatophyta</taxon>
        <taxon>Magnoliopsida</taxon>
        <taxon>eudicotyledons</taxon>
        <taxon>Gunneridae</taxon>
        <taxon>Pentapetalae</taxon>
        <taxon>rosids</taxon>
        <taxon>fabids</taxon>
        <taxon>Rosales</taxon>
        <taxon>Rhamnaceae</taxon>
        <taxon>rhamnoid group</taxon>
        <taxon>Rhamneae</taxon>
        <taxon>Rhamnella</taxon>
    </lineage>
</organism>
<dbReference type="AlphaFoldDB" id="A0A8K0MLL5"/>
<keyword evidence="3" id="KW-1185">Reference proteome</keyword>
<dbReference type="EMBL" id="VOIH02000003">
    <property type="protein sequence ID" value="KAF3450517.1"/>
    <property type="molecule type" value="Genomic_DNA"/>
</dbReference>
<name>A0A8K0MLL5_9ROSA</name>